<evidence type="ECO:0000313" key="6">
    <source>
        <dbReference type="EMBL" id="ADN33996.1"/>
    </source>
</evidence>
<protein>
    <submittedName>
        <fullName evidence="6">Kinesin-like protein</fullName>
    </submittedName>
</protein>
<feature type="region of interest" description="Disordered" evidence="4">
    <location>
        <begin position="258"/>
        <end position="279"/>
    </location>
</feature>
<accession>E5GBZ7</accession>
<dbReference type="GO" id="GO:0007018">
    <property type="term" value="P:microtubule-based movement"/>
    <property type="evidence" value="ECO:0007669"/>
    <property type="project" value="InterPro"/>
</dbReference>
<dbReference type="Gene3D" id="3.40.850.10">
    <property type="entry name" value="Kinesin motor domain"/>
    <property type="match status" value="1"/>
</dbReference>
<evidence type="ECO:0000256" key="1">
    <source>
        <dbReference type="ARBA" id="ARBA00023175"/>
    </source>
</evidence>
<dbReference type="GO" id="GO:0003777">
    <property type="term" value="F:microtubule motor activity"/>
    <property type="evidence" value="ECO:0007669"/>
    <property type="project" value="InterPro"/>
</dbReference>
<feature type="coiled-coil region" evidence="3">
    <location>
        <begin position="189"/>
        <end position="216"/>
    </location>
</feature>
<feature type="domain" description="Kinesin motor" evidence="5">
    <location>
        <begin position="1"/>
        <end position="182"/>
    </location>
</feature>
<name>E5GBZ7_CUCME</name>
<dbReference type="InterPro" id="IPR001752">
    <property type="entry name" value="Kinesin_motor_dom"/>
</dbReference>
<dbReference type="SMART" id="SM00129">
    <property type="entry name" value="KISc"/>
    <property type="match status" value="1"/>
</dbReference>
<feature type="compositionally biased region" description="Basic and acidic residues" evidence="4">
    <location>
        <begin position="260"/>
        <end position="270"/>
    </location>
</feature>
<keyword evidence="3" id="KW-0175">Coiled coil</keyword>
<evidence type="ECO:0000256" key="4">
    <source>
        <dbReference type="SAM" id="MobiDB-lite"/>
    </source>
</evidence>
<dbReference type="GO" id="GO:0008017">
    <property type="term" value="F:microtubule binding"/>
    <property type="evidence" value="ECO:0007669"/>
    <property type="project" value="InterPro"/>
</dbReference>
<dbReference type="InterPro" id="IPR027417">
    <property type="entry name" value="P-loop_NTPase"/>
</dbReference>
<evidence type="ECO:0000259" key="5">
    <source>
        <dbReference type="PROSITE" id="PS50067"/>
    </source>
</evidence>
<dbReference type="PANTHER" id="PTHR47972">
    <property type="entry name" value="KINESIN-LIKE PROTEIN KLP-3"/>
    <property type="match status" value="1"/>
</dbReference>
<dbReference type="GO" id="GO:0015630">
    <property type="term" value="C:microtubule cytoskeleton"/>
    <property type="evidence" value="ECO:0007669"/>
    <property type="project" value="TreeGrafter"/>
</dbReference>
<dbReference type="PROSITE" id="PS50067">
    <property type="entry name" value="KINESIN_MOTOR_2"/>
    <property type="match status" value="1"/>
</dbReference>
<dbReference type="PANTHER" id="PTHR47972:SF4">
    <property type="entry name" value="KINESIN-LIKE PROTEIN KIN-14L"/>
    <property type="match status" value="1"/>
</dbReference>
<comment type="similarity">
    <text evidence="2">Belongs to the TRAFAC class myosin-kinesin ATPase superfamily. Kinesin family.</text>
</comment>
<feature type="region of interest" description="Disordered" evidence="4">
    <location>
        <begin position="217"/>
        <end position="238"/>
    </location>
</feature>
<dbReference type="GO" id="GO:0005524">
    <property type="term" value="F:ATP binding"/>
    <property type="evidence" value="ECO:0007669"/>
    <property type="project" value="InterPro"/>
</dbReference>
<keyword evidence="1" id="KW-0505">Motor protein</keyword>
<feature type="compositionally biased region" description="Basic and acidic residues" evidence="4">
    <location>
        <begin position="222"/>
        <end position="237"/>
    </location>
</feature>
<comment type="caution">
    <text evidence="2">Lacks conserved residue(s) required for the propagation of feature annotation.</text>
</comment>
<evidence type="ECO:0000256" key="3">
    <source>
        <dbReference type="SAM" id="Coils"/>
    </source>
</evidence>
<dbReference type="AlphaFoldDB" id="E5GBZ7"/>
<reference evidence="6" key="1">
    <citation type="journal article" date="2010" name="BMC Genomics">
        <title>Generation of a BAC-based physical map of the melon genome.</title>
        <authorList>
            <person name="Gonzalez V.M."/>
            <person name="Garcia-Mas J."/>
            <person name="Arus P."/>
            <person name="Puigdomenech P."/>
        </authorList>
    </citation>
    <scope>NUCLEOTIDE SEQUENCE</scope>
    <source>
        <tissue evidence="6">Young leaves</tissue>
    </source>
</reference>
<dbReference type="PRINTS" id="PR00380">
    <property type="entry name" value="KINESINHEAVY"/>
</dbReference>
<dbReference type="InterPro" id="IPR027640">
    <property type="entry name" value="Kinesin-like_fam"/>
</dbReference>
<reference evidence="6" key="2">
    <citation type="journal article" date="2010" name="BMC Plant Biol.">
        <title>Sequencing of 6.7 Mb of the melon genome using a BAC pooling strategy.</title>
        <authorList>
            <person name="Gonzalez V.M."/>
            <person name="Benjak A."/>
            <person name="Henaff E.M."/>
            <person name="Mir G."/>
            <person name="Casacuberta J.M."/>
            <person name="Garcia-Mas J."/>
            <person name="Puigdomenech P."/>
        </authorList>
    </citation>
    <scope>NUCLEOTIDE SEQUENCE</scope>
    <source>
        <tissue evidence="6">Young leaves</tissue>
    </source>
</reference>
<sequence>MKLGELNRAVSSTAMNNRSSRSHSILTVYVNGKDNSGSTIRSCLHLVDLAGSERVDKSEVMGDRLKEAQYINKSLSCLGDVIMALAHKNSHIPYRNSKLTLLLQDSLVKGILVISPITWLGFLDYKQRVFWISEVGKFLVALSSCYDGGHAKTVMFAHVSPEEDSFCETLSTLKFAQSVSTVELGAARLNKESSEVMQLKAQVENLKKALVNNEAQRILSNKSKDPRSPTHVVDKTPPRTRRLSIESCNIAKTVLPSKQEMGKGSKDPRSPTHVVKKTPCARRLSIESCKIAKIELPSKQEIGKGSKTPSVRTRRSSLEGPTCIKKDGLRMKVLLEDGSKFQALAFQKSGKIENSETVSKASHSIGNAAVSFEMNHPKAPRSPLGTDYRKQVINVESTQILSLQLPKTPEPPKRVRNNIQNQMQSDVMFSVDGQTPNMTSTVSGKGSRIRRSMRTIGKLINGSEKK</sequence>
<dbReference type="EMBL" id="HM854781">
    <property type="protein sequence ID" value="ADN33996.1"/>
    <property type="molecule type" value="Genomic_DNA"/>
</dbReference>
<proteinExistence type="inferred from homology"/>
<dbReference type="SUPFAM" id="SSF52540">
    <property type="entry name" value="P-loop containing nucleoside triphosphate hydrolases"/>
    <property type="match status" value="1"/>
</dbReference>
<organism evidence="6">
    <name type="scientific">Cucumis melo subsp. melo</name>
    <dbReference type="NCBI Taxonomy" id="412675"/>
    <lineage>
        <taxon>Eukaryota</taxon>
        <taxon>Viridiplantae</taxon>
        <taxon>Streptophyta</taxon>
        <taxon>Embryophyta</taxon>
        <taxon>Tracheophyta</taxon>
        <taxon>Spermatophyta</taxon>
        <taxon>Magnoliopsida</taxon>
        <taxon>eudicotyledons</taxon>
        <taxon>Gunneridae</taxon>
        <taxon>Pentapetalae</taxon>
        <taxon>rosids</taxon>
        <taxon>fabids</taxon>
        <taxon>Cucurbitales</taxon>
        <taxon>Cucurbitaceae</taxon>
        <taxon>Benincaseae</taxon>
        <taxon>Cucumis</taxon>
    </lineage>
</organism>
<dbReference type="Pfam" id="PF00225">
    <property type="entry name" value="Kinesin"/>
    <property type="match status" value="1"/>
</dbReference>
<evidence type="ECO:0000256" key="2">
    <source>
        <dbReference type="PROSITE-ProRule" id="PRU00283"/>
    </source>
</evidence>
<dbReference type="InterPro" id="IPR036961">
    <property type="entry name" value="Kinesin_motor_dom_sf"/>
</dbReference>